<reference evidence="1 2" key="2">
    <citation type="submission" date="2010-03" db="EMBL/GenBank/DDBJ databases">
        <authorList>
            <person name="Pajon A."/>
        </authorList>
    </citation>
    <scope>NUCLEOTIDE SEQUENCE [LARGE SCALE GENOMIC DNA]</scope>
    <source>
        <strain evidence="1 2">SGP1</strain>
    </source>
</reference>
<evidence type="ECO:0000313" key="1">
    <source>
        <dbReference type="EMBL" id="CBL27755.1"/>
    </source>
</evidence>
<accession>A0AB94IVH6</accession>
<dbReference type="Proteomes" id="UP000008957">
    <property type="component" value="Chromosome"/>
</dbReference>
<protein>
    <submittedName>
        <fullName evidence="1">Uncharacterized protein</fullName>
    </submittedName>
</protein>
<dbReference type="RefSeq" id="WP_015555902.1">
    <property type="nucleotide sequence ID" value="NC_021038.1"/>
</dbReference>
<organism evidence="1 2">
    <name type="scientific">Fretibacterium fastidiosum</name>
    <dbReference type="NCBI Taxonomy" id="651822"/>
    <lineage>
        <taxon>Bacteria</taxon>
        <taxon>Thermotogati</taxon>
        <taxon>Synergistota</taxon>
        <taxon>Synergistia</taxon>
        <taxon>Synergistales</taxon>
        <taxon>Aminobacteriaceae</taxon>
        <taxon>Fretibacterium</taxon>
    </lineage>
</organism>
<dbReference type="AlphaFoldDB" id="A0AB94IVH6"/>
<evidence type="ECO:0000313" key="2">
    <source>
        <dbReference type="Proteomes" id="UP000008957"/>
    </source>
</evidence>
<name>A0AB94IVH6_9BACT</name>
<dbReference type="EMBL" id="FP929056">
    <property type="protein sequence ID" value="CBL27755.1"/>
    <property type="molecule type" value="Genomic_DNA"/>
</dbReference>
<dbReference type="KEGG" id="sbr:SY1_02290"/>
<keyword evidence="2" id="KW-1185">Reference proteome</keyword>
<proteinExistence type="predicted"/>
<sequence length="45" mass="5030">MPREKILILVKACPEPSKGYIETTCVAGITEVGEMRRLLPVPFSR</sequence>
<gene>
    <name evidence="1" type="ORF">SY1_02290</name>
</gene>
<reference evidence="2" key="1">
    <citation type="submission" date="2010-03" db="EMBL/GenBank/DDBJ databases">
        <title>The genome sequence of Synergistetes sp. SGP1.</title>
        <authorList>
            <consortium name="metaHIT consortium -- http://www.metahit.eu/"/>
            <person name="Pajon A."/>
            <person name="Turner K."/>
            <person name="Parkhill J."/>
            <person name="Wade W."/>
            <person name="Vartoukian S."/>
        </authorList>
    </citation>
    <scope>NUCLEOTIDE SEQUENCE [LARGE SCALE GENOMIC DNA]</scope>
    <source>
        <strain evidence="2">SGP1</strain>
    </source>
</reference>